<comment type="caution">
    <text evidence="2">The sequence shown here is derived from an EMBL/GenBank/DDBJ whole genome shotgun (WGS) entry which is preliminary data.</text>
</comment>
<feature type="signal peptide" evidence="1">
    <location>
        <begin position="1"/>
        <end position="19"/>
    </location>
</feature>
<dbReference type="Proteomes" id="UP001146793">
    <property type="component" value="Unassembled WGS sequence"/>
</dbReference>
<feature type="chain" id="PRO_5044023708" evidence="1">
    <location>
        <begin position="20"/>
        <end position="260"/>
    </location>
</feature>
<evidence type="ECO:0000313" key="2">
    <source>
        <dbReference type="EMBL" id="KAJ3443176.1"/>
    </source>
</evidence>
<evidence type="ECO:0000256" key="1">
    <source>
        <dbReference type="SAM" id="SignalP"/>
    </source>
</evidence>
<evidence type="ECO:0000313" key="5">
    <source>
        <dbReference type="Proteomes" id="UP001150062"/>
    </source>
</evidence>
<dbReference type="InterPro" id="IPR029068">
    <property type="entry name" value="Glyas_Bleomycin-R_OHBP_Dase"/>
</dbReference>
<dbReference type="AlphaFoldDB" id="A0AAV7ZMD9"/>
<proteinExistence type="predicted"/>
<evidence type="ECO:0000313" key="3">
    <source>
        <dbReference type="EMBL" id="KAJ6254666.1"/>
    </source>
</evidence>
<reference evidence="3" key="1">
    <citation type="submission" date="2022-08" db="EMBL/GenBank/DDBJ databases">
        <title>Novel sulfate-reducing endosymbionts in the free-living metamonad Anaeramoeba.</title>
        <authorList>
            <person name="Jerlstrom-Hultqvist J."/>
            <person name="Cepicka I."/>
            <person name="Gallot-Lavallee L."/>
            <person name="Salas-Leiva D."/>
            <person name="Curtis B.A."/>
            <person name="Zahonova K."/>
            <person name="Pipaliya S."/>
            <person name="Dacks J."/>
            <person name="Roger A.J."/>
        </authorList>
    </citation>
    <scope>NUCLEOTIDE SEQUENCE</scope>
    <source>
        <strain evidence="3">Schooner1</strain>
    </source>
</reference>
<keyword evidence="5" id="KW-1185">Reference proteome</keyword>
<name>A0AAV7ZMD9_9EUKA</name>
<dbReference type="SUPFAM" id="SSF54593">
    <property type="entry name" value="Glyoxalase/Bleomycin resistance protein/Dihydroxybiphenyl dioxygenase"/>
    <property type="match status" value="1"/>
</dbReference>
<keyword evidence="1" id="KW-0732">Signal</keyword>
<evidence type="ECO:0000313" key="4">
    <source>
        <dbReference type="Proteomes" id="UP001146793"/>
    </source>
</evidence>
<sequence>MKLAYQISIVVFFVTVLISLFTKPDPSRFGKQIVGIQHIGVTIKDWDKSLKFYVEGLGGKPLLTGTDFKGMDIQNILFQKELKDALKNEANFKDYSIPNFLKNDRLDAIYIQYSNTVIELLRYYDSETNTPVSDIREMTSPAIPSSQHIAFHVVDNIDLNDFVNDLEEWSHENGMENVGCNRLKGCIIDEEDKIVCEEAEKVDKKFNSLKIQGKDKGDYNGWFLAYCKGPNGEQLEFNQVLYQSKKVFQKAYDTRPQTKN</sequence>
<accession>A0AAV7ZMD9</accession>
<dbReference type="Proteomes" id="UP001150062">
    <property type="component" value="Unassembled WGS sequence"/>
</dbReference>
<dbReference type="GO" id="GO:0016829">
    <property type="term" value="F:lyase activity"/>
    <property type="evidence" value="ECO:0007669"/>
    <property type="project" value="UniProtKB-KW"/>
</dbReference>
<dbReference type="EMBL" id="JANTQA010000023">
    <property type="protein sequence ID" value="KAJ3443176.1"/>
    <property type="molecule type" value="Genomic_DNA"/>
</dbReference>
<gene>
    <name evidence="2" type="ORF">M0812_09008</name>
    <name evidence="3" type="ORF">M0813_12270</name>
</gene>
<keyword evidence="2" id="KW-0456">Lyase</keyword>
<reference evidence="2" key="2">
    <citation type="submission" date="2022-08" db="EMBL/GenBank/DDBJ databases">
        <title>Novel sulphate-reducing endosymbionts in the free-living metamonad Anaeramoeba.</title>
        <authorList>
            <person name="Jerlstrom-Hultqvist J."/>
            <person name="Cepicka I."/>
            <person name="Gallot-Lavallee L."/>
            <person name="Salas-Leiva D."/>
            <person name="Curtis B.A."/>
            <person name="Zahonova K."/>
            <person name="Pipaliya S."/>
            <person name="Dacks J."/>
            <person name="Roger A.J."/>
        </authorList>
    </citation>
    <scope>NUCLEOTIDE SEQUENCE</scope>
    <source>
        <strain evidence="2">Busselton2</strain>
    </source>
</reference>
<protein>
    <submittedName>
        <fullName evidence="2">Lyase</fullName>
    </submittedName>
</protein>
<dbReference type="Gene3D" id="3.10.180.10">
    <property type="entry name" value="2,3-Dihydroxybiphenyl 1,2-Dioxygenase, domain 1"/>
    <property type="match status" value="1"/>
</dbReference>
<organism evidence="2 4">
    <name type="scientific">Anaeramoeba flamelloides</name>
    <dbReference type="NCBI Taxonomy" id="1746091"/>
    <lineage>
        <taxon>Eukaryota</taxon>
        <taxon>Metamonada</taxon>
        <taxon>Anaeramoebidae</taxon>
        <taxon>Anaeramoeba</taxon>
    </lineage>
</organism>
<dbReference type="EMBL" id="JAOAOG010000018">
    <property type="protein sequence ID" value="KAJ6254666.1"/>
    <property type="molecule type" value="Genomic_DNA"/>
</dbReference>